<feature type="region of interest" description="Disordered" evidence="1">
    <location>
        <begin position="1"/>
        <end position="25"/>
    </location>
</feature>
<evidence type="ECO:0000313" key="2">
    <source>
        <dbReference type="EMBL" id="GGU18384.1"/>
    </source>
</evidence>
<reference evidence="2" key="2">
    <citation type="submission" date="2020-09" db="EMBL/GenBank/DDBJ databases">
        <authorList>
            <person name="Sun Q."/>
            <person name="Ohkuma M."/>
        </authorList>
    </citation>
    <scope>NUCLEOTIDE SEQUENCE</scope>
    <source>
        <strain evidence="2">JCM 4391</strain>
    </source>
</reference>
<reference evidence="2" key="1">
    <citation type="journal article" date="2014" name="Int. J. Syst. Evol. Microbiol.">
        <title>Complete genome sequence of Corynebacterium casei LMG S-19264T (=DSM 44701T), isolated from a smear-ripened cheese.</title>
        <authorList>
            <consortium name="US DOE Joint Genome Institute (JGI-PGF)"/>
            <person name="Walter F."/>
            <person name="Albersmeier A."/>
            <person name="Kalinowski J."/>
            <person name="Ruckert C."/>
        </authorList>
    </citation>
    <scope>NUCLEOTIDE SEQUENCE</scope>
    <source>
        <strain evidence="2">JCM 4391</strain>
    </source>
</reference>
<keyword evidence="3" id="KW-1185">Reference proteome</keyword>
<evidence type="ECO:0000256" key="1">
    <source>
        <dbReference type="SAM" id="MobiDB-lite"/>
    </source>
</evidence>
<protein>
    <recommendedName>
        <fullName evidence="4">Lipoprotein</fullName>
    </recommendedName>
</protein>
<dbReference type="EMBL" id="BMTP01000001">
    <property type="protein sequence ID" value="GGU18384.1"/>
    <property type="molecule type" value="Genomic_DNA"/>
</dbReference>
<dbReference type="AlphaFoldDB" id="A0A918HT00"/>
<gene>
    <name evidence="2" type="ORF">GCM10010274_00790</name>
</gene>
<name>A0A918HT00_9ACTN</name>
<sequence>MTREIADAATAAGFSEKPSDGDVPPALKPCMVSWQVDDEKVADSEKSYDATLAGLVKGGWKQKQKSDHTGSVITSLDKGDWTVKASHHRQGGFLMVSFIATESGPECEKLFGEDLEKNKNAR</sequence>
<proteinExistence type="predicted"/>
<accession>A0A918HT00</accession>
<organism evidence="2 3">
    <name type="scientific">Streptomyces lavendofoliae</name>
    <dbReference type="NCBI Taxonomy" id="67314"/>
    <lineage>
        <taxon>Bacteria</taxon>
        <taxon>Bacillati</taxon>
        <taxon>Actinomycetota</taxon>
        <taxon>Actinomycetes</taxon>
        <taxon>Kitasatosporales</taxon>
        <taxon>Streptomycetaceae</taxon>
        <taxon>Streptomyces</taxon>
    </lineage>
</organism>
<evidence type="ECO:0000313" key="3">
    <source>
        <dbReference type="Proteomes" id="UP000636661"/>
    </source>
</evidence>
<evidence type="ECO:0008006" key="4">
    <source>
        <dbReference type="Google" id="ProtNLM"/>
    </source>
</evidence>
<dbReference type="Proteomes" id="UP000636661">
    <property type="component" value="Unassembled WGS sequence"/>
</dbReference>
<comment type="caution">
    <text evidence="2">The sequence shown here is derived from an EMBL/GenBank/DDBJ whole genome shotgun (WGS) entry which is preliminary data.</text>
</comment>